<evidence type="ECO:0000259" key="1">
    <source>
        <dbReference type="SMART" id="SM01349"/>
    </source>
</evidence>
<dbReference type="GO" id="GO:0005881">
    <property type="term" value="C:cytoplasmic microtubule"/>
    <property type="evidence" value="ECO:0007669"/>
    <property type="project" value="TreeGrafter"/>
</dbReference>
<accession>A0A0N5AGC8</accession>
<dbReference type="Gene3D" id="1.25.10.10">
    <property type="entry name" value="Leucine-rich Repeat Variant"/>
    <property type="match status" value="2"/>
</dbReference>
<feature type="domain" description="TOG" evidence="1">
    <location>
        <begin position="46"/>
        <end position="256"/>
    </location>
</feature>
<dbReference type="AlphaFoldDB" id="A0A0N5AGC8"/>
<organism evidence="2 3">
    <name type="scientific">Syphacia muris</name>
    <dbReference type="NCBI Taxonomy" id="451379"/>
    <lineage>
        <taxon>Eukaryota</taxon>
        <taxon>Metazoa</taxon>
        <taxon>Ecdysozoa</taxon>
        <taxon>Nematoda</taxon>
        <taxon>Chromadorea</taxon>
        <taxon>Rhabditida</taxon>
        <taxon>Spirurina</taxon>
        <taxon>Oxyuridomorpha</taxon>
        <taxon>Oxyuroidea</taxon>
        <taxon>Oxyuridae</taxon>
        <taxon>Syphacia</taxon>
    </lineage>
</organism>
<dbReference type="InterPro" id="IPR024395">
    <property type="entry name" value="CLASP_N_dom"/>
</dbReference>
<sequence>LEKYSSNKHQHYYCIRISLHPYHLYYSEFQQKRSTYKPSTSKNSSALRSHPDQFVYTALKKIESEEWKDKVEGINMIVQIAETSPQALTNDLHAIIVALLSECKNLRSSVSRVAIASLGHLFSALNTKMDNEIEKVCLVLLQKAGDVSNAFIRKDATGSLDDMVKNATASKVLTALIASGLKSKNNAIRTECAASVNRLLDRVGPKVALRSKDSGKLIEVLYTFAKDPHPSVRYYGKFGLQMLNQVYSLLPLSNGAETLEFLNCTVLTILMVVVFRCLTLFVKFRWEQRLEGLKRFEEMVMRNARIVASDTKVLDAFVGRLNDINAKVALEAMETYLAILYSASKYLFFSTEPNMKALLSQIITALMSHLPSRSEEHRRLAKECISESIKRIDNSALAAAVAAATKQSNVKQRPFMLRSMSINASLYRTKPHLIEVVSLPILWGNVRSPTQMNCDPEVKRAMKEYAQVLSKCIGKNALLEQANAFLSPVQKRYLEMLI</sequence>
<dbReference type="SMART" id="SM01349">
    <property type="entry name" value="TOG"/>
    <property type="match status" value="1"/>
</dbReference>
<dbReference type="InterPro" id="IPR016024">
    <property type="entry name" value="ARM-type_fold"/>
</dbReference>
<dbReference type="GO" id="GO:0008017">
    <property type="term" value="F:microtubule binding"/>
    <property type="evidence" value="ECO:0007669"/>
    <property type="project" value="TreeGrafter"/>
</dbReference>
<reference evidence="3" key="1">
    <citation type="submission" date="2017-02" db="UniProtKB">
        <authorList>
            <consortium name="WormBaseParasite"/>
        </authorList>
    </citation>
    <scope>IDENTIFICATION</scope>
</reference>
<dbReference type="GO" id="GO:0005929">
    <property type="term" value="C:cilium"/>
    <property type="evidence" value="ECO:0007669"/>
    <property type="project" value="TreeGrafter"/>
</dbReference>
<dbReference type="GO" id="GO:0000226">
    <property type="term" value="P:microtubule cytoskeleton organization"/>
    <property type="evidence" value="ECO:0007669"/>
    <property type="project" value="UniProtKB-ARBA"/>
</dbReference>
<dbReference type="InterPro" id="IPR011989">
    <property type="entry name" value="ARM-like"/>
</dbReference>
<dbReference type="PANTHER" id="PTHR21567">
    <property type="entry name" value="CLASP"/>
    <property type="match status" value="1"/>
</dbReference>
<dbReference type="SUPFAM" id="SSF48371">
    <property type="entry name" value="ARM repeat"/>
    <property type="match status" value="1"/>
</dbReference>
<dbReference type="InterPro" id="IPR034085">
    <property type="entry name" value="TOG"/>
</dbReference>
<dbReference type="Pfam" id="PF12348">
    <property type="entry name" value="CLASP_N"/>
    <property type="match status" value="1"/>
</dbReference>
<proteinExistence type="predicted"/>
<dbReference type="PANTHER" id="PTHR21567:SF87">
    <property type="entry name" value="CRESCERIN-LIKE PROTEIN CHE-12"/>
    <property type="match status" value="1"/>
</dbReference>
<evidence type="ECO:0000313" key="3">
    <source>
        <dbReference type="WBParaSite" id="SMUV_0000337101-mRNA-1"/>
    </source>
</evidence>
<dbReference type="WBParaSite" id="SMUV_0000337101-mRNA-1">
    <property type="protein sequence ID" value="SMUV_0000337101-mRNA-1"/>
    <property type="gene ID" value="SMUV_0000337101"/>
</dbReference>
<evidence type="ECO:0000313" key="2">
    <source>
        <dbReference type="Proteomes" id="UP000046393"/>
    </source>
</evidence>
<protein>
    <submittedName>
        <fullName evidence="3">TOG domain-containing protein</fullName>
    </submittedName>
</protein>
<dbReference type="Proteomes" id="UP000046393">
    <property type="component" value="Unplaced"/>
</dbReference>
<name>A0A0N5AGC8_9BILA</name>
<keyword evidence="2" id="KW-1185">Reference proteome</keyword>